<dbReference type="EMBL" id="CP076643">
    <property type="protein sequence ID" value="QXO19221.1"/>
    <property type="molecule type" value="Genomic_DNA"/>
</dbReference>
<evidence type="ECO:0000313" key="3">
    <source>
        <dbReference type="Proteomes" id="UP000694232"/>
    </source>
</evidence>
<organism evidence="2 3">
    <name type="scientific">Vibrio ostreae</name>
    <dbReference type="NCBI Taxonomy" id="2841925"/>
    <lineage>
        <taxon>Bacteria</taxon>
        <taxon>Pseudomonadati</taxon>
        <taxon>Pseudomonadota</taxon>
        <taxon>Gammaproteobacteria</taxon>
        <taxon>Vibrionales</taxon>
        <taxon>Vibrionaceae</taxon>
        <taxon>Vibrio</taxon>
    </lineage>
</organism>
<dbReference type="InterPro" id="IPR009228">
    <property type="entry name" value="Capsid_scaffold_GpO"/>
</dbReference>
<dbReference type="Proteomes" id="UP000694232">
    <property type="component" value="Chromosome 1"/>
</dbReference>
<accession>A0A975UDS0</accession>
<protein>
    <submittedName>
        <fullName evidence="2">GPO family capsid scaffolding protein</fullName>
    </submittedName>
</protein>
<keyword evidence="3" id="KW-1185">Reference proteome</keyword>
<feature type="compositionally biased region" description="Polar residues" evidence="1">
    <location>
        <begin position="274"/>
        <end position="283"/>
    </location>
</feature>
<feature type="region of interest" description="Disordered" evidence="1">
    <location>
        <begin position="222"/>
        <end position="300"/>
    </location>
</feature>
<dbReference type="KEGG" id="vos:KNV97_13630"/>
<sequence>MPKTSDWVIVATEGNTVDGRKIDKSWINDMAELYSKDEYPALIWPEHFRNQWAPFEGKNWGIVEALKAEEKDGKLRLFAKLTPNHYLIEANKDGQKLFTSIEPNPDYKSEGRCYLTGLAVTDSPASTGTTQLKFSRRQGEETVIETDALEEIDFSTCFTRSERFFSLCKGFFLSGDQPEHTPDSQPEDEEPMNQEQFSQMMGAINNIGTKQGELEEKFNTLSTQQTPAADPEGDDTPEGKTSGEQTSGLTPEQFSQLTDKLDGIATKQGELENKFNQLSNTGPDGQGPEDTGASNKMEVF</sequence>
<proteinExistence type="predicted"/>
<dbReference type="AlphaFoldDB" id="A0A975UDS0"/>
<feature type="compositionally biased region" description="Polar residues" evidence="1">
    <location>
        <begin position="242"/>
        <end position="258"/>
    </location>
</feature>
<dbReference type="RefSeq" id="WP_218563367.1">
    <property type="nucleotide sequence ID" value="NZ_CP076643.1"/>
</dbReference>
<dbReference type="Pfam" id="PF05929">
    <property type="entry name" value="Phage_GPO"/>
    <property type="match status" value="1"/>
</dbReference>
<name>A0A975UDS0_9VIBR</name>
<reference evidence="2" key="1">
    <citation type="submission" date="2021-06" db="EMBL/GenBank/DDBJ databases">
        <title>Vibrio nov. sp., novel gut bacterium isolated from Yellow Sea oyster.</title>
        <authorList>
            <person name="Muhammad N."/>
            <person name="Nguyen T.H."/>
            <person name="Lee Y.-J."/>
            <person name="Ko J."/>
            <person name="Kim S.-G."/>
        </authorList>
    </citation>
    <scope>NUCLEOTIDE SEQUENCE</scope>
    <source>
        <strain evidence="2">OG9-811</strain>
    </source>
</reference>
<evidence type="ECO:0000313" key="2">
    <source>
        <dbReference type="EMBL" id="QXO19221.1"/>
    </source>
</evidence>
<evidence type="ECO:0000256" key="1">
    <source>
        <dbReference type="SAM" id="MobiDB-lite"/>
    </source>
</evidence>
<gene>
    <name evidence="2" type="ORF">KNV97_13630</name>
</gene>